<sequence length="647" mass="70595">MTDHRSISRLEGLATTGALDRVQDALDKAPPILNELGISPDAVKTALGTGFTQLESIGMQPSQLEAIVRAVGRPPMLVKNSKVEGKMSLSGDFDANISGKITAVEPFLGSVGRVEFVNHDMGWGGTGWVIADDGTTMLMVTNRHVAKLVAKRTHRGDGVFLFSPFGATRYAARIDFGEEAGVPPDPARVLQVEKFTYLADDAAADVAIAEIRRPSEGVQIGALPLAASDGDDGETVAVVGYPAADPFRNDPTEMQNYFRNLYDVKRFAPGLLRVQDTLGILGHDCTTLGGNSGSPVISLDQGGVVGLHFAGTYGVGNSAVRVSTLKGLLDQTVTTVPAAAVQAPAFQDPTHDAKYFRGRDGYDPGFLRVVDVPLPTLPAHLDLARPSDGTDDRPHELRYQHFGVLYSLAQKSPAIAALNIDGAKTRRIKRSNSRWWKDLRIPADRQLGRDDYSDPEIDRGHMVRRAATNWGRDLRIAKRANRDTFHYTVASPQHMGLNRSRSSWLGLEDYIMENTRTFGFRANVFTGPIFTDDDPPLGDSGATIPLNYFKVVTMLAEDEWDTLRLHATAYVLSQGQLIQQMLLEEGLAAAVEGFTFGEYRTFQVRISDLEGMTGYDFGNLRDADPLAHEDEATLRVQAIDALAQIRM</sequence>
<dbReference type="EMBL" id="CP151767">
    <property type="protein sequence ID" value="XFU26431.1"/>
    <property type="molecule type" value="Genomic_DNA"/>
</dbReference>
<protein>
    <submittedName>
        <fullName evidence="3">DNA/RNA non-specific endonuclease</fullName>
    </submittedName>
</protein>
<dbReference type="InterPro" id="IPR044929">
    <property type="entry name" value="DNA/RNA_non-sp_Endonuclease_sf"/>
</dbReference>
<name>A0ABZ3JC69_9RHOB</name>
<accession>A0ABZ3JC69</accession>
<dbReference type="SMART" id="SM00892">
    <property type="entry name" value="Endonuclease_NS"/>
    <property type="match status" value="1"/>
</dbReference>
<organism evidence="3 4">
    <name type="scientific">Yoonia rhodophyticola</name>
    <dbReference type="NCBI Taxonomy" id="3137370"/>
    <lineage>
        <taxon>Bacteria</taxon>
        <taxon>Pseudomonadati</taxon>
        <taxon>Pseudomonadota</taxon>
        <taxon>Alphaproteobacteria</taxon>
        <taxon>Rhodobacterales</taxon>
        <taxon>Paracoccaceae</taxon>
        <taxon>Yoonia</taxon>
    </lineage>
</organism>
<evidence type="ECO:0000313" key="3">
    <source>
        <dbReference type="EMBL" id="XFU26431.1"/>
    </source>
</evidence>
<dbReference type="InterPro" id="IPR020821">
    <property type="entry name" value="ENPP1-3/EXOG-like_nuc-like"/>
</dbReference>
<keyword evidence="3" id="KW-0255">Endonuclease</keyword>
<evidence type="ECO:0000259" key="1">
    <source>
        <dbReference type="SMART" id="SM00477"/>
    </source>
</evidence>
<dbReference type="SUPFAM" id="SSF50494">
    <property type="entry name" value="Trypsin-like serine proteases"/>
    <property type="match status" value="1"/>
</dbReference>
<keyword evidence="3" id="KW-0540">Nuclease</keyword>
<feature type="domain" description="DNA/RNA non-specific endonuclease/pyrophosphatase/phosphodiesterase" evidence="2">
    <location>
        <begin position="398"/>
        <end position="624"/>
    </location>
</feature>
<dbReference type="Proteomes" id="UP001470809">
    <property type="component" value="Chromosome"/>
</dbReference>
<dbReference type="Gene3D" id="3.40.570.10">
    <property type="entry name" value="Extracellular Endonuclease, subunit A"/>
    <property type="match status" value="1"/>
</dbReference>
<keyword evidence="4" id="KW-1185">Reference proteome</keyword>
<dbReference type="InterPro" id="IPR040255">
    <property type="entry name" value="Non-specific_endonuclease"/>
</dbReference>
<feature type="domain" description="ENPP1-3/EXOG-like endonuclease/phosphodiesterase" evidence="1">
    <location>
        <begin position="399"/>
        <end position="624"/>
    </location>
</feature>
<dbReference type="PANTHER" id="PTHR13966:SF5">
    <property type="entry name" value="ENDONUCLEASE G, MITOCHONDRIAL"/>
    <property type="match status" value="1"/>
</dbReference>
<gene>
    <name evidence="3" type="ORF">AABB31_23210</name>
</gene>
<dbReference type="RefSeq" id="WP_373634865.1">
    <property type="nucleotide sequence ID" value="NZ_CP151767.2"/>
</dbReference>
<dbReference type="CDD" id="cd00091">
    <property type="entry name" value="NUC"/>
    <property type="match status" value="1"/>
</dbReference>
<reference evidence="3 4" key="2">
    <citation type="submission" date="2024-08" db="EMBL/GenBank/DDBJ databases">
        <title>Phylogenomic analyses of a clade within the roseobacter group suggest taxonomic reassignments of species of the genera Aestuariivita, Citreicella, Loktanella, Nautella, Pelagibaca, Ruegeria, Thalassobius, Thiobacimonas and Tropicibacter, and the proposal o.</title>
        <authorList>
            <person name="Jeon C.O."/>
        </authorList>
    </citation>
    <scope>NUCLEOTIDE SEQUENCE [LARGE SCALE GENOMIC DNA]</scope>
    <source>
        <strain evidence="3 4">SS1-5</strain>
    </source>
</reference>
<evidence type="ECO:0000313" key="4">
    <source>
        <dbReference type="Proteomes" id="UP001470809"/>
    </source>
</evidence>
<dbReference type="InterPro" id="IPR043504">
    <property type="entry name" value="Peptidase_S1_PA_chymotrypsin"/>
</dbReference>
<evidence type="ECO:0000259" key="2">
    <source>
        <dbReference type="SMART" id="SM00892"/>
    </source>
</evidence>
<dbReference type="Pfam" id="PF01223">
    <property type="entry name" value="Endonuclease_NS"/>
    <property type="match status" value="1"/>
</dbReference>
<dbReference type="GO" id="GO:0004519">
    <property type="term" value="F:endonuclease activity"/>
    <property type="evidence" value="ECO:0007669"/>
    <property type="project" value="UniProtKB-KW"/>
</dbReference>
<dbReference type="PANTHER" id="PTHR13966">
    <property type="entry name" value="ENDONUCLEASE RELATED"/>
    <property type="match status" value="1"/>
</dbReference>
<keyword evidence="3" id="KW-0378">Hydrolase</keyword>
<dbReference type="SUPFAM" id="SSF54060">
    <property type="entry name" value="His-Me finger endonucleases"/>
    <property type="match status" value="1"/>
</dbReference>
<dbReference type="Gene3D" id="2.40.10.10">
    <property type="entry name" value="Trypsin-like serine proteases"/>
    <property type="match status" value="1"/>
</dbReference>
<dbReference type="Pfam" id="PF13365">
    <property type="entry name" value="Trypsin_2"/>
    <property type="match status" value="1"/>
</dbReference>
<dbReference type="InterPro" id="IPR044925">
    <property type="entry name" value="His-Me_finger_sf"/>
</dbReference>
<proteinExistence type="predicted"/>
<dbReference type="InterPro" id="IPR001604">
    <property type="entry name" value="Endo_G_ENPP1-like_dom"/>
</dbReference>
<reference evidence="4" key="1">
    <citation type="submission" date="2024-04" db="EMBL/GenBank/DDBJ databases">
        <title>Phylogenomic analyses of a clade within the roseobacter group suggest taxonomic reassignments of species of the genera Aestuariivita, Citreicella, Loktanella, Nautella, Pelagibaca, Ruegeria, Thalassobius, Thiobacimonas and Tropicibacter, and the proposal o.</title>
        <authorList>
            <person name="Jeon C.O."/>
        </authorList>
    </citation>
    <scope>NUCLEOTIDE SEQUENCE [LARGE SCALE GENOMIC DNA]</scope>
    <source>
        <strain evidence="4">SS1-5</strain>
    </source>
</reference>
<dbReference type="SMART" id="SM00477">
    <property type="entry name" value="NUC"/>
    <property type="match status" value="1"/>
</dbReference>
<dbReference type="InterPro" id="IPR009003">
    <property type="entry name" value="Peptidase_S1_PA"/>
</dbReference>